<evidence type="ECO:0000313" key="2">
    <source>
        <dbReference type="Proteomes" id="UP000051010"/>
    </source>
</evidence>
<dbReference type="EMBL" id="AZFZ01000072">
    <property type="protein sequence ID" value="KRM40773.1"/>
    <property type="molecule type" value="Genomic_DNA"/>
</dbReference>
<protein>
    <submittedName>
        <fullName evidence="1">Uncharacterized protein</fullName>
    </submittedName>
</protein>
<name>A0A0R1YFM0_9LACO</name>
<dbReference type="PATRIC" id="fig|1423786.4.peg.2802"/>
<proteinExistence type="predicted"/>
<comment type="caution">
    <text evidence="1">The sequence shown here is derived from an EMBL/GenBank/DDBJ whole genome shotgun (WGS) entry which is preliminary data.</text>
</comment>
<evidence type="ECO:0000313" key="1">
    <source>
        <dbReference type="EMBL" id="KRM40773.1"/>
    </source>
</evidence>
<accession>A0A0R1YFM0</accession>
<dbReference type="AlphaFoldDB" id="A0A0R1YFM0"/>
<dbReference type="Proteomes" id="UP000051010">
    <property type="component" value="Unassembled WGS sequence"/>
</dbReference>
<reference evidence="1 2" key="1">
    <citation type="journal article" date="2015" name="Genome Announc.">
        <title>Expanding the biotechnology potential of lactobacilli through comparative genomics of 213 strains and associated genera.</title>
        <authorList>
            <person name="Sun Z."/>
            <person name="Harris H.M."/>
            <person name="McCann A."/>
            <person name="Guo C."/>
            <person name="Argimon S."/>
            <person name="Zhang W."/>
            <person name="Yang X."/>
            <person name="Jeffery I.B."/>
            <person name="Cooney J.C."/>
            <person name="Kagawa T.F."/>
            <person name="Liu W."/>
            <person name="Song Y."/>
            <person name="Salvetti E."/>
            <person name="Wrobel A."/>
            <person name="Rasinkangas P."/>
            <person name="Parkhill J."/>
            <person name="Rea M.C."/>
            <person name="O'Sullivan O."/>
            <person name="Ritari J."/>
            <person name="Douillard F.P."/>
            <person name="Paul Ross R."/>
            <person name="Yang R."/>
            <person name="Briner A.E."/>
            <person name="Felis G.E."/>
            <person name="de Vos W.M."/>
            <person name="Barrangou R."/>
            <person name="Klaenhammer T.R."/>
            <person name="Caufield P.W."/>
            <person name="Cui Y."/>
            <person name="Zhang H."/>
            <person name="O'Toole P.W."/>
        </authorList>
    </citation>
    <scope>NUCLEOTIDE SEQUENCE [LARGE SCALE GENOMIC DNA]</scope>
    <source>
        <strain evidence="1 2">DSM 18390</strain>
    </source>
</reference>
<sequence>MIAQINGAYESFNALQLTFKRHFRQIAVSLPIHIVKSKFSGPFSIYFQSR</sequence>
<organism evidence="1 2">
    <name type="scientific">Lentilactobacillus parafarraginis DSM 18390 = JCM 14109</name>
    <dbReference type="NCBI Taxonomy" id="1423786"/>
    <lineage>
        <taxon>Bacteria</taxon>
        <taxon>Bacillati</taxon>
        <taxon>Bacillota</taxon>
        <taxon>Bacilli</taxon>
        <taxon>Lactobacillales</taxon>
        <taxon>Lactobacillaceae</taxon>
        <taxon>Lentilactobacillus</taxon>
    </lineage>
</organism>
<gene>
    <name evidence="1" type="ORF">FD47_GL002676</name>
</gene>